<reference evidence="2" key="1">
    <citation type="submission" date="2022-01" db="EMBL/GenBank/DDBJ databases">
        <authorList>
            <person name="King R."/>
        </authorList>
    </citation>
    <scope>NUCLEOTIDE SEQUENCE</scope>
</reference>
<evidence type="ECO:0000313" key="2">
    <source>
        <dbReference type="EMBL" id="CAH1107825.1"/>
    </source>
</evidence>
<dbReference type="Pfam" id="PF00379">
    <property type="entry name" value="Chitin_bind_4"/>
    <property type="match status" value="1"/>
</dbReference>
<gene>
    <name evidence="2" type="ORF">PSYICH_LOCUS9604</name>
</gene>
<evidence type="ECO:0000256" key="1">
    <source>
        <dbReference type="SAM" id="SignalP"/>
    </source>
</evidence>
<dbReference type="OrthoDB" id="8195082at2759"/>
<sequence length="269" mass="29788">MLNKAVAVFLACLAFTLAAPATEDRTTTAVKGSQGQGDVQRLIEELERGHAPTKKDTVIKKTTITTVEKPTETLSDNSHVTITHLGNDRNNVVSSSEELLNKLKNEHSYESVSHTVGSHESGANPTVIVHKVPTTSSSHSEDWSEVHSSNNFENSAEFQQQAKNAHFQFATQVDDHINGNYQQKAETRQGGVLYGKYSYDDGFFWTTVYYKADKNGFVVTKREVLPTHMTQRTGDASVQTLMDGYLVDYKINENDIGSSKRQSPASSRD</sequence>
<evidence type="ECO:0000313" key="3">
    <source>
        <dbReference type="Proteomes" id="UP001153636"/>
    </source>
</evidence>
<dbReference type="InterPro" id="IPR000618">
    <property type="entry name" value="Insect_cuticle"/>
</dbReference>
<feature type="signal peptide" evidence="1">
    <location>
        <begin position="1"/>
        <end position="18"/>
    </location>
</feature>
<feature type="chain" id="PRO_5040114262" evidence="1">
    <location>
        <begin position="19"/>
        <end position="269"/>
    </location>
</feature>
<protein>
    <submittedName>
        <fullName evidence="2">Uncharacterized protein</fullName>
    </submittedName>
</protein>
<accession>A0A9P0GFF1</accession>
<proteinExistence type="predicted"/>
<keyword evidence="3" id="KW-1185">Reference proteome</keyword>
<dbReference type="AlphaFoldDB" id="A0A9P0GFF1"/>
<dbReference type="Proteomes" id="UP001153636">
    <property type="component" value="Chromosome 3"/>
</dbReference>
<dbReference type="EMBL" id="OV651815">
    <property type="protein sequence ID" value="CAH1107825.1"/>
    <property type="molecule type" value="Genomic_DNA"/>
</dbReference>
<organism evidence="2 3">
    <name type="scientific">Psylliodes chrysocephalus</name>
    <dbReference type="NCBI Taxonomy" id="3402493"/>
    <lineage>
        <taxon>Eukaryota</taxon>
        <taxon>Metazoa</taxon>
        <taxon>Ecdysozoa</taxon>
        <taxon>Arthropoda</taxon>
        <taxon>Hexapoda</taxon>
        <taxon>Insecta</taxon>
        <taxon>Pterygota</taxon>
        <taxon>Neoptera</taxon>
        <taxon>Endopterygota</taxon>
        <taxon>Coleoptera</taxon>
        <taxon>Polyphaga</taxon>
        <taxon>Cucujiformia</taxon>
        <taxon>Chrysomeloidea</taxon>
        <taxon>Chrysomelidae</taxon>
        <taxon>Galerucinae</taxon>
        <taxon>Alticini</taxon>
        <taxon>Psylliodes</taxon>
    </lineage>
</organism>
<keyword evidence="1" id="KW-0732">Signal</keyword>
<name>A0A9P0GFF1_9CUCU</name>